<protein>
    <submittedName>
        <fullName evidence="2">Alpha/beta hydrolase family protein</fullName>
    </submittedName>
</protein>
<accession>A0A316FFP7</accession>
<dbReference type="InterPro" id="IPR029058">
    <property type="entry name" value="AB_hydrolase_fold"/>
</dbReference>
<keyword evidence="2" id="KW-0378">Hydrolase</keyword>
<dbReference type="InterPro" id="IPR050266">
    <property type="entry name" value="AB_hydrolase_sf"/>
</dbReference>
<dbReference type="RefSeq" id="WP_109593738.1">
    <property type="nucleotide sequence ID" value="NZ_BONA01000043.1"/>
</dbReference>
<dbReference type="GO" id="GO:0016020">
    <property type="term" value="C:membrane"/>
    <property type="evidence" value="ECO:0007669"/>
    <property type="project" value="TreeGrafter"/>
</dbReference>
<name>A0A316FFP7_9ACTN</name>
<keyword evidence="3" id="KW-1185">Reference proteome</keyword>
<reference evidence="2 3" key="1">
    <citation type="submission" date="2018-05" db="EMBL/GenBank/DDBJ databases">
        <title>Genomic Encyclopedia of Archaeal and Bacterial Type Strains, Phase II (KMG-II): from individual species to whole genera.</title>
        <authorList>
            <person name="Goeker M."/>
        </authorList>
    </citation>
    <scope>NUCLEOTIDE SEQUENCE [LARGE SCALE GENOMIC DNA]</scope>
    <source>
        <strain evidence="2 3">DSM 45184</strain>
    </source>
</reference>
<dbReference type="PANTHER" id="PTHR43798:SF33">
    <property type="entry name" value="HYDROLASE, PUTATIVE (AFU_ORTHOLOGUE AFUA_2G14860)-RELATED"/>
    <property type="match status" value="1"/>
</dbReference>
<sequence>MRPQPPRRTTHTHGTPADLLVYDRWGRSGRPVVLLHGLRYDRTMWWPLAAELGDDITAVAVDLPGHGQSAPRAHCGVDDLAEDLATLVYGLGLRRAPILIAHAESAHVSERFAARYSAHRVVTIGGTGPARLDDVPEPYRQFAVPQRSPDLPAVYRDWLTDALPRSTHVGAEHFPHLRDPAGFAALLHSLH</sequence>
<dbReference type="OrthoDB" id="3291142at2"/>
<dbReference type="Pfam" id="PF12697">
    <property type="entry name" value="Abhydrolase_6"/>
    <property type="match status" value="1"/>
</dbReference>
<dbReference type="Proteomes" id="UP000245697">
    <property type="component" value="Unassembled WGS sequence"/>
</dbReference>
<dbReference type="InterPro" id="IPR000073">
    <property type="entry name" value="AB_hydrolase_1"/>
</dbReference>
<comment type="caution">
    <text evidence="2">The sequence shown here is derived from an EMBL/GenBank/DDBJ whole genome shotgun (WGS) entry which is preliminary data.</text>
</comment>
<evidence type="ECO:0000313" key="2">
    <source>
        <dbReference type="EMBL" id="PWK47644.1"/>
    </source>
</evidence>
<feature type="domain" description="AB hydrolase-1" evidence="1">
    <location>
        <begin position="32"/>
        <end position="159"/>
    </location>
</feature>
<dbReference type="Gene3D" id="3.40.50.1820">
    <property type="entry name" value="alpha/beta hydrolase"/>
    <property type="match status" value="1"/>
</dbReference>
<dbReference type="PANTHER" id="PTHR43798">
    <property type="entry name" value="MONOACYLGLYCEROL LIPASE"/>
    <property type="match status" value="1"/>
</dbReference>
<evidence type="ECO:0000313" key="3">
    <source>
        <dbReference type="Proteomes" id="UP000245697"/>
    </source>
</evidence>
<proteinExistence type="predicted"/>
<gene>
    <name evidence="2" type="ORF">BC793_107254</name>
</gene>
<dbReference type="GO" id="GO:0016787">
    <property type="term" value="F:hydrolase activity"/>
    <property type="evidence" value="ECO:0007669"/>
    <property type="project" value="UniProtKB-KW"/>
</dbReference>
<organism evidence="2 3">
    <name type="scientific">Actinoplanes xinjiangensis</name>
    <dbReference type="NCBI Taxonomy" id="512350"/>
    <lineage>
        <taxon>Bacteria</taxon>
        <taxon>Bacillati</taxon>
        <taxon>Actinomycetota</taxon>
        <taxon>Actinomycetes</taxon>
        <taxon>Micromonosporales</taxon>
        <taxon>Micromonosporaceae</taxon>
        <taxon>Actinoplanes</taxon>
    </lineage>
</organism>
<dbReference type="EMBL" id="QGGR01000007">
    <property type="protein sequence ID" value="PWK47644.1"/>
    <property type="molecule type" value="Genomic_DNA"/>
</dbReference>
<dbReference type="SUPFAM" id="SSF53474">
    <property type="entry name" value="alpha/beta-Hydrolases"/>
    <property type="match status" value="1"/>
</dbReference>
<dbReference type="AlphaFoldDB" id="A0A316FFP7"/>
<evidence type="ECO:0000259" key="1">
    <source>
        <dbReference type="Pfam" id="PF12697"/>
    </source>
</evidence>